<dbReference type="InterPro" id="IPR038078">
    <property type="entry name" value="PhoU-like_sf"/>
</dbReference>
<dbReference type="AlphaFoldDB" id="D9PZF3"/>
<dbReference type="EMBL" id="CP001742">
    <property type="protein sequence ID" value="ADL18441.1"/>
    <property type="molecule type" value="Genomic_DNA"/>
</dbReference>
<evidence type="ECO:0000313" key="2">
    <source>
        <dbReference type="Proteomes" id="UP000000346"/>
    </source>
</evidence>
<evidence type="ECO:0008006" key="3">
    <source>
        <dbReference type="Google" id="ProtNLM"/>
    </source>
</evidence>
<name>D9PZF3_ACIS3</name>
<dbReference type="Gene3D" id="1.20.58.220">
    <property type="entry name" value="Phosphate transport system protein phou homolog 2, domain 2"/>
    <property type="match status" value="1"/>
</dbReference>
<protein>
    <recommendedName>
        <fullName evidence="3">Phosphate transport regulator</fullName>
    </recommendedName>
</protein>
<sequence length="228" mass="25432">MLIMGESITSNTIIERLITMAQGVEDTSSHMLQVLSSAPISPELIEKTYRQDLLQFRDVVTKGKEGLLDYIANGRLSLIAYKEFYIEAALQMECIMSRLEAGTYRLLLSLSLERNLPESLVESVRGLLRELQGSSIALVDMLRASEGPVKDPAARRKLLDDKFDLVSESEKRADAIYREALAMVAERYSNEAAKLLMLKEVIDSFEDAVDCAYNASTYVRLVGLGLLS</sequence>
<proteinExistence type="predicted"/>
<evidence type="ECO:0000313" key="1">
    <source>
        <dbReference type="EMBL" id="ADL18441.1"/>
    </source>
</evidence>
<dbReference type="HOGENOM" id="CLU_1212573_0_0_2"/>
<dbReference type="KEGG" id="asc:ASAC_0033"/>
<keyword evidence="2" id="KW-1185">Reference proteome</keyword>
<gene>
    <name evidence="1" type="ordered locus">ASAC_0033</name>
</gene>
<organism evidence="1 2">
    <name type="scientific">Acidilobus saccharovorans (strain DSM 16705 / JCM 18335 / VKM B-2471 / 345-15)</name>
    <dbReference type="NCBI Taxonomy" id="666510"/>
    <lineage>
        <taxon>Archaea</taxon>
        <taxon>Thermoproteota</taxon>
        <taxon>Thermoprotei</taxon>
        <taxon>Acidilobales</taxon>
        <taxon>Acidilobaceae</taxon>
        <taxon>Acidilobus</taxon>
    </lineage>
</organism>
<reference evidence="1 2" key="1">
    <citation type="journal article" date="2010" name="Appl. Environ. Microbiol.">
        <title>The genome sequence of the crenarchaeon Acidilobus saccharovorans supports a new order, Acidilobales, and suggests an important ecological role in terrestrial acidic hot springs.</title>
        <authorList>
            <person name="Mardanov A.V."/>
            <person name="Svetlitchnyi V.A."/>
            <person name="Beletsky A.V."/>
            <person name="Prokofeva M.I."/>
            <person name="Bonch-Osmolovskaya E.A."/>
            <person name="Ravin N.V."/>
            <person name="Skryabin K.G."/>
        </authorList>
    </citation>
    <scope>NUCLEOTIDE SEQUENCE [LARGE SCALE GENOMIC DNA]</scope>
    <source>
        <strain evidence="2">DSM 16705 / JCM 18335 / VKM B-2471 / 345-15</strain>
    </source>
</reference>
<dbReference type="STRING" id="666510.ASAC_0033"/>
<dbReference type="eggNOG" id="arCOG02640">
    <property type="taxonomic scope" value="Archaea"/>
</dbReference>
<accession>D9PZF3</accession>
<dbReference type="Proteomes" id="UP000000346">
    <property type="component" value="Chromosome"/>
</dbReference>
<dbReference type="InParanoid" id="D9PZF3"/>